<reference evidence="1 2" key="1">
    <citation type="submission" date="2018-11" db="EMBL/GenBank/DDBJ databases">
        <authorList>
            <consortium name="Pathogen Informatics"/>
        </authorList>
    </citation>
    <scope>NUCLEOTIDE SEQUENCE [LARGE SCALE GENOMIC DNA]</scope>
</reference>
<dbReference type="AlphaFoldDB" id="A0A3P7MDK2"/>
<dbReference type="Proteomes" id="UP000281553">
    <property type="component" value="Unassembled WGS sequence"/>
</dbReference>
<dbReference type="OrthoDB" id="6263819at2759"/>
<dbReference type="EMBL" id="UYRU01064220">
    <property type="protein sequence ID" value="VDN15961.1"/>
    <property type="molecule type" value="Genomic_DNA"/>
</dbReference>
<evidence type="ECO:0000313" key="1">
    <source>
        <dbReference type="EMBL" id="VDN15961.1"/>
    </source>
</evidence>
<sequence>MAQLLLVAGNGNIPNNTDFFQPLAEPFILVPTLPGISFLFGHWGEHLVSYHDFYLFGIQRDILFNTSKKGTKANWEEIYQLEGMILAGTSTVQEVIPKQWPGNGSGPRVNYCMLAICKHGNSSQIEHPSYYTVM</sequence>
<evidence type="ECO:0000313" key="2">
    <source>
        <dbReference type="Proteomes" id="UP000281553"/>
    </source>
</evidence>
<proteinExistence type="predicted"/>
<protein>
    <submittedName>
        <fullName evidence="1">Uncharacterized protein</fullName>
    </submittedName>
</protein>
<organism evidence="1 2">
    <name type="scientific">Dibothriocephalus latus</name>
    <name type="common">Fish tapeworm</name>
    <name type="synonym">Diphyllobothrium latum</name>
    <dbReference type="NCBI Taxonomy" id="60516"/>
    <lineage>
        <taxon>Eukaryota</taxon>
        <taxon>Metazoa</taxon>
        <taxon>Spiralia</taxon>
        <taxon>Lophotrochozoa</taxon>
        <taxon>Platyhelminthes</taxon>
        <taxon>Cestoda</taxon>
        <taxon>Eucestoda</taxon>
        <taxon>Diphyllobothriidea</taxon>
        <taxon>Diphyllobothriidae</taxon>
        <taxon>Dibothriocephalus</taxon>
    </lineage>
</organism>
<name>A0A3P7MDK2_DIBLA</name>
<keyword evidence="2" id="KW-1185">Reference proteome</keyword>
<gene>
    <name evidence="1" type="ORF">DILT_LOCUS11792</name>
</gene>
<accession>A0A3P7MDK2</accession>